<dbReference type="InterPro" id="IPR023846">
    <property type="entry name" value="CHP04042_MSMEG0570"/>
</dbReference>
<keyword evidence="2" id="KW-1185">Reference proteome</keyword>
<protein>
    <submittedName>
        <fullName evidence="1">Repeat protein (TIGR04042 family)</fullName>
    </submittedName>
</protein>
<dbReference type="NCBIfam" id="TIGR04042">
    <property type="entry name" value="MSMEG_0570_fam"/>
    <property type="match status" value="1"/>
</dbReference>
<gene>
    <name evidence="1" type="ORF">J2S75_004432</name>
</gene>
<accession>A0ABU0BHX0</accession>
<reference evidence="1 2" key="1">
    <citation type="submission" date="2023-07" db="EMBL/GenBank/DDBJ databases">
        <title>Genomic Encyclopedia of Type Strains, Phase IV (KMG-IV): sequencing the most valuable type-strain genomes for metagenomic binning, comparative biology and taxonomic classification.</title>
        <authorList>
            <person name="Goeker M."/>
        </authorList>
    </citation>
    <scope>NUCLEOTIDE SEQUENCE [LARGE SCALE GENOMIC DNA]</scope>
    <source>
        <strain evidence="1 2">DSM 2457</strain>
    </source>
</reference>
<organism evidence="1 2">
    <name type="scientific">Ancylobacter polymorphus</name>
    <dbReference type="NCBI Taxonomy" id="223390"/>
    <lineage>
        <taxon>Bacteria</taxon>
        <taxon>Pseudomonadati</taxon>
        <taxon>Pseudomonadota</taxon>
        <taxon>Alphaproteobacteria</taxon>
        <taxon>Hyphomicrobiales</taxon>
        <taxon>Xanthobacteraceae</taxon>
        <taxon>Ancylobacter</taxon>
    </lineage>
</organism>
<dbReference type="EMBL" id="JAUSUI010000014">
    <property type="protein sequence ID" value="MDQ0305376.1"/>
    <property type="molecule type" value="Genomic_DNA"/>
</dbReference>
<proteinExistence type="predicted"/>
<dbReference type="Proteomes" id="UP001224682">
    <property type="component" value="Unassembled WGS sequence"/>
</dbReference>
<name>A0ABU0BHX0_9HYPH</name>
<dbReference type="RefSeq" id="WP_307023365.1">
    <property type="nucleotide sequence ID" value="NZ_JAUSUI010000014.1"/>
</dbReference>
<evidence type="ECO:0000313" key="2">
    <source>
        <dbReference type="Proteomes" id="UP001224682"/>
    </source>
</evidence>
<sequence>MPEVRFTIRWPDGSIESCYSPSLVIKDYLTSGETYALPDFLARSREALTIASARVEARYGFPCSLALRQLARLEQAGQAYATHPDARVAVEAFAE</sequence>
<comment type="caution">
    <text evidence="1">The sequence shown here is derived from an EMBL/GenBank/DDBJ whole genome shotgun (WGS) entry which is preliminary data.</text>
</comment>
<evidence type="ECO:0000313" key="1">
    <source>
        <dbReference type="EMBL" id="MDQ0305376.1"/>
    </source>
</evidence>